<dbReference type="CDD" id="cd01949">
    <property type="entry name" value="GGDEF"/>
    <property type="match status" value="1"/>
</dbReference>
<dbReference type="Gene3D" id="3.30.70.270">
    <property type="match status" value="1"/>
</dbReference>
<dbReference type="PANTHER" id="PTHR45138">
    <property type="entry name" value="REGULATORY COMPONENTS OF SENSORY TRANSDUCTION SYSTEM"/>
    <property type="match status" value="1"/>
</dbReference>
<keyword evidence="4" id="KW-1185">Reference proteome</keyword>
<reference evidence="4" key="1">
    <citation type="journal article" date="2019" name="Int. J. Syst. Evol. Microbiol.">
        <title>The Global Catalogue of Microorganisms (GCM) 10K type strain sequencing project: providing services to taxonomists for standard genome sequencing and annotation.</title>
        <authorList>
            <consortium name="The Broad Institute Genomics Platform"/>
            <consortium name="The Broad Institute Genome Sequencing Center for Infectious Disease"/>
            <person name="Wu L."/>
            <person name="Ma J."/>
        </authorList>
    </citation>
    <scope>NUCLEOTIDE SEQUENCE [LARGE SCALE GENOMIC DNA]</scope>
    <source>
        <strain evidence="4">JCM 16014</strain>
    </source>
</reference>
<evidence type="ECO:0000313" key="3">
    <source>
        <dbReference type="EMBL" id="GAA2048446.1"/>
    </source>
</evidence>
<protein>
    <recommendedName>
        <fullName evidence="2">GGDEF domain-containing protein</fullName>
    </recommendedName>
</protein>
<dbReference type="Pfam" id="PF00990">
    <property type="entry name" value="GGDEF"/>
    <property type="match status" value="1"/>
</dbReference>
<organism evidence="3 4">
    <name type="scientific">Catenulispora yoronensis</name>
    <dbReference type="NCBI Taxonomy" id="450799"/>
    <lineage>
        <taxon>Bacteria</taxon>
        <taxon>Bacillati</taxon>
        <taxon>Actinomycetota</taxon>
        <taxon>Actinomycetes</taxon>
        <taxon>Catenulisporales</taxon>
        <taxon>Catenulisporaceae</taxon>
        <taxon>Catenulispora</taxon>
    </lineage>
</organism>
<evidence type="ECO:0000256" key="1">
    <source>
        <dbReference type="SAM" id="MobiDB-lite"/>
    </source>
</evidence>
<dbReference type="PROSITE" id="PS50887">
    <property type="entry name" value="GGDEF"/>
    <property type="match status" value="1"/>
</dbReference>
<dbReference type="PANTHER" id="PTHR45138:SF24">
    <property type="entry name" value="DIGUANYLATE CYCLASE DGCC-RELATED"/>
    <property type="match status" value="1"/>
</dbReference>
<dbReference type="InterPro" id="IPR043128">
    <property type="entry name" value="Rev_trsase/Diguanyl_cyclase"/>
</dbReference>
<feature type="domain" description="GGDEF" evidence="2">
    <location>
        <begin position="381"/>
        <end position="502"/>
    </location>
</feature>
<feature type="region of interest" description="Disordered" evidence="1">
    <location>
        <begin position="1"/>
        <end position="22"/>
    </location>
</feature>
<proteinExistence type="predicted"/>
<name>A0ABN2V285_9ACTN</name>
<dbReference type="InterPro" id="IPR029787">
    <property type="entry name" value="Nucleotide_cyclase"/>
</dbReference>
<dbReference type="InterPro" id="IPR050469">
    <property type="entry name" value="Diguanylate_Cyclase"/>
</dbReference>
<dbReference type="InterPro" id="IPR000160">
    <property type="entry name" value="GGDEF_dom"/>
</dbReference>
<dbReference type="NCBIfam" id="TIGR00254">
    <property type="entry name" value="GGDEF"/>
    <property type="match status" value="1"/>
</dbReference>
<comment type="caution">
    <text evidence="3">The sequence shown here is derived from an EMBL/GenBank/DDBJ whole genome shotgun (WGS) entry which is preliminary data.</text>
</comment>
<sequence>MVTTGTVRPARLPKRVPERRLPGRSQRLRELLGQGRSREVIALSSRVLEHGVDPEEKAVTSTQRLAAYFNVGLADSADCRESEDQARELARAVGSPTALGHFHALAAGISNARGSADEALAHLLDSQRYLNAVEAVTPCAELAWYDLATTQGNLGLGGNALVSLQRLTRTTGDRRAWLAPRLDAALALDHIGDTQGAVAALDEVVHHARVQLASRPGRLQHWDAVSYAYATARLTVLDAERGVDPRRLWHAADDAIAPAFDLLIRACLAIAAHRPHQALRYLDRIGPDCPLPLPELLRVRSLALTEAGDPAGAIELERQSFRIQSQRMYQLQRLMLTQPAATTTEWELSSYVREALTDPLTGLPNRRHLERRLSEFTTTRRAAALAVLDLDGFKQVNTVHGHIAGDRVLEGIAAILADALRTGDFVARYGGDEFVILLPDTGHPEAREIGLRISAAIASADWRTVAPQTPIGASIGWTQLGAHHSPEAAIQAADQAMYAVKR</sequence>
<evidence type="ECO:0000259" key="2">
    <source>
        <dbReference type="PROSITE" id="PS50887"/>
    </source>
</evidence>
<accession>A0ABN2V285</accession>
<dbReference type="Proteomes" id="UP001500751">
    <property type="component" value="Unassembled WGS sequence"/>
</dbReference>
<dbReference type="EMBL" id="BAAAQN010000045">
    <property type="protein sequence ID" value="GAA2048446.1"/>
    <property type="molecule type" value="Genomic_DNA"/>
</dbReference>
<dbReference type="SMART" id="SM00267">
    <property type="entry name" value="GGDEF"/>
    <property type="match status" value="1"/>
</dbReference>
<gene>
    <name evidence="3" type="ORF">GCM10009839_62540</name>
</gene>
<dbReference type="SUPFAM" id="SSF55073">
    <property type="entry name" value="Nucleotide cyclase"/>
    <property type="match status" value="1"/>
</dbReference>
<evidence type="ECO:0000313" key="4">
    <source>
        <dbReference type="Proteomes" id="UP001500751"/>
    </source>
</evidence>